<keyword evidence="1" id="KW-0732">Signal</keyword>
<dbReference type="EMBL" id="MQWA01000001">
    <property type="protein sequence ID" value="PQJ27630.1"/>
    <property type="molecule type" value="Genomic_DNA"/>
</dbReference>
<accession>A0A2S7TZ77</accession>
<feature type="signal peptide" evidence="1">
    <location>
        <begin position="1"/>
        <end position="22"/>
    </location>
</feature>
<evidence type="ECO:0000313" key="3">
    <source>
        <dbReference type="Proteomes" id="UP000239907"/>
    </source>
</evidence>
<dbReference type="AlphaFoldDB" id="A0A2S7TZ77"/>
<keyword evidence="3" id="KW-1185">Reference proteome</keyword>
<sequence length="147" mass="15499">MIRSTPSLCIAVLLAFASALSAASFLDDFSLDTSSDYKATDTHGSGGMFTISGGTLNLSPAGSNTHDVFHKTARLEVGEFVRVTVPAGTVKDFFLTASTTDRGPNTGSEDGIRFVLASTARSKVGFIVMERQQLHLMRAPLRGGPAT</sequence>
<dbReference type="Proteomes" id="UP000239907">
    <property type="component" value="Unassembled WGS sequence"/>
</dbReference>
<proteinExistence type="predicted"/>
<protein>
    <submittedName>
        <fullName evidence="2">Uncharacterized protein</fullName>
    </submittedName>
</protein>
<evidence type="ECO:0000313" key="2">
    <source>
        <dbReference type="EMBL" id="PQJ27630.1"/>
    </source>
</evidence>
<feature type="chain" id="PRO_5015652418" evidence="1">
    <location>
        <begin position="23"/>
        <end position="147"/>
    </location>
</feature>
<name>A0A2S7TZ77_9BACT</name>
<gene>
    <name evidence="2" type="ORF">BSZ32_03375</name>
</gene>
<reference evidence="2 3" key="1">
    <citation type="submission" date="2016-12" db="EMBL/GenBank/DDBJ databases">
        <title>Study of bacterial adaptation to deep sea.</title>
        <authorList>
            <person name="Song J."/>
            <person name="Yoshizawa S."/>
            <person name="Kogure K."/>
        </authorList>
    </citation>
    <scope>NUCLEOTIDE SEQUENCE [LARGE SCALE GENOMIC DNA]</scope>
    <source>
        <strain evidence="2 3">SAORIC-165</strain>
    </source>
</reference>
<evidence type="ECO:0000256" key="1">
    <source>
        <dbReference type="SAM" id="SignalP"/>
    </source>
</evidence>
<organism evidence="2 3">
    <name type="scientific">Rubritalea profundi</name>
    <dbReference type="NCBI Taxonomy" id="1658618"/>
    <lineage>
        <taxon>Bacteria</taxon>
        <taxon>Pseudomonadati</taxon>
        <taxon>Verrucomicrobiota</taxon>
        <taxon>Verrucomicrobiia</taxon>
        <taxon>Verrucomicrobiales</taxon>
        <taxon>Rubritaleaceae</taxon>
        <taxon>Rubritalea</taxon>
    </lineage>
</organism>
<comment type="caution">
    <text evidence="2">The sequence shown here is derived from an EMBL/GenBank/DDBJ whole genome shotgun (WGS) entry which is preliminary data.</text>
</comment>
<dbReference type="RefSeq" id="WP_105042119.1">
    <property type="nucleotide sequence ID" value="NZ_MQWA01000001.1"/>
</dbReference>